<dbReference type="AlphaFoldDB" id="A0A0S4SE69"/>
<evidence type="ECO:0000313" key="4">
    <source>
        <dbReference type="Proteomes" id="UP000052237"/>
    </source>
</evidence>
<comment type="similarity">
    <text evidence="1">Belongs to the transglycosylase Slt family.</text>
</comment>
<dbReference type="Proteomes" id="UP000052237">
    <property type="component" value="Unassembled WGS sequence"/>
</dbReference>
<dbReference type="InterPro" id="IPR023346">
    <property type="entry name" value="Lysozyme-like_dom_sf"/>
</dbReference>
<evidence type="ECO:0000259" key="2">
    <source>
        <dbReference type="Pfam" id="PF01464"/>
    </source>
</evidence>
<dbReference type="GO" id="GO:0000270">
    <property type="term" value="P:peptidoglycan metabolic process"/>
    <property type="evidence" value="ECO:0007669"/>
    <property type="project" value="InterPro"/>
</dbReference>
<dbReference type="InterPro" id="IPR008258">
    <property type="entry name" value="Transglycosylase_SLT_dom_1"/>
</dbReference>
<protein>
    <submittedName>
        <fullName evidence="3">Lytic murein transglycosylase</fullName>
        <ecNumber evidence="3">4.2.2.-</ecNumber>
    </submittedName>
</protein>
<dbReference type="RefSeq" id="WP_059432006.1">
    <property type="nucleotide sequence ID" value="NZ_FAUU01000004.1"/>
</dbReference>
<evidence type="ECO:0000313" key="3">
    <source>
        <dbReference type="EMBL" id="CUU84335.1"/>
    </source>
</evidence>
<dbReference type="PANTHER" id="PTHR37423">
    <property type="entry name" value="SOLUBLE LYTIC MUREIN TRANSGLYCOSYLASE-RELATED"/>
    <property type="match status" value="1"/>
</dbReference>
<organism evidence="3 4">
    <name type="scientific">Campylobacter hyointestinalis subsp. hyointestinalis</name>
    <dbReference type="NCBI Taxonomy" id="91352"/>
    <lineage>
        <taxon>Bacteria</taxon>
        <taxon>Pseudomonadati</taxon>
        <taxon>Campylobacterota</taxon>
        <taxon>Epsilonproteobacteria</taxon>
        <taxon>Campylobacterales</taxon>
        <taxon>Campylobacteraceae</taxon>
        <taxon>Campylobacter</taxon>
    </lineage>
</organism>
<dbReference type="EC" id="4.2.2.-" evidence="3"/>
<dbReference type="EMBL" id="FAVB01000003">
    <property type="protein sequence ID" value="CUU84335.1"/>
    <property type="molecule type" value="Genomic_DNA"/>
</dbReference>
<dbReference type="PANTHER" id="PTHR37423:SF2">
    <property type="entry name" value="MEMBRANE-BOUND LYTIC MUREIN TRANSGLYCOSYLASE C"/>
    <property type="match status" value="1"/>
</dbReference>
<gene>
    <name evidence="3" type="primary">slt</name>
    <name evidence="3" type="ORF">ERS686654_01521</name>
</gene>
<dbReference type="SUPFAM" id="SSF53955">
    <property type="entry name" value="Lysozyme-like"/>
    <property type="match status" value="1"/>
</dbReference>
<accession>A0A0S4SE69</accession>
<dbReference type="CDD" id="cd13401">
    <property type="entry name" value="Slt70-like"/>
    <property type="match status" value="1"/>
</dbReference>
<proteinExistence type="inferred from homology"/>
<dbReference type="InterPro" id="IPR000189">
    <property type="entry name" value="Transglyc_AS"/>
</dbReference>
<feature type="domain" description="Transglycosylase SLT" evidence="2">
    <location>
        <begin position="384"/>
        <end position="482"/>
    </location>
</feature>
<name>A0A0S4SE69_CAMHY</name>
<dbReference type="Gene3D" id="1.10.530.10">
    <property type="match status" value="1"/>
</dbReference>
<dbReference type="PROSITE" id="PS00922">
    <property type="entry name" value="TRANSGLYCOSYLASE"/>
    <property type="match status" value="1"/>
</dbReference>
<keyword evidence="4" id="KW-1185">Reference proteome</keyword>
<evidence type="ECO:0000256" key="1">
    <source>
        <dbReference type="ARBA" id="ARBA00007734"/>
    </source>
</evidence>
<dbReference type="Pfam" id="PF01464">
    <property type="entry name" value="SLT"/>
    <property type="match status" value="1"/>
</dbReference>
<reference evidence="3 4" key="1">
    <citation type="submission" date="2015-11" db="EMBL/GenBank/DDBJ databases">
        <authorList>
            <consortium name="Pathogen Informatics"/>
        </authorList>
    </citation>
    <scope>NUCLEOTIDE SEQUENCE [LARGE SCALE GENOMIC DNA]</scope>
    <source>
        <strain evidence="3 4">006A-0059</strain>
    </source>
</reference>
<dbReference type="GO" id="GO:0016020">
    <property type="term" value="C:membrane"/>
    <property type="evidence" value="ECO:0007669"/>
    <property type="project" value="InterPro"/>
</dbReference>
<sequence length="553" mass="63573">MKSLINFSLITIFFSSFLNSQVLNIEELKEAPRGLARDYYIYRYIDEKKPSKKDIAQLKPYVYRYAGKIKIKIEDKVGAPKQVTLDCSSINANNLLEANATCKNAIVTTKYLQTLPKEKRKELADKFKTVSPSLANFITGFDTPDPVLYYINTNDTASYLKYYNTSSDKEKFLNEHNLTSEFVAKISSNWQFKALINDIVINQKYNEFRHNLIRISSSDLIDSDVAFLLGLNAILFHRDEDALRFFSSAAKTATAASKRDNANFWVYLITKDKKILKTIAKSSDINIYSLYAREFSGGGKIKIVVPNPKTNTLLNYDYTDPLAWQRVKNSISKMDSAELLKYGTRFFTKSTIGEYSYIMEKAHDYKLHFYPTPFMEYIGSDDTKRKALILALARQESRFVPSAVSTSYALGMMQFMPFLANHIGKKELKIEGFDQDDMFKPSVAYKFANHHLDYLEKYLSNPVFIAYAYNGGIGFTKRMLQKGDLFNKNSVYKKYEPFLSMELVPYAESRNYAKKVLSNYIIYLAILNSSTKISQFFENLMIPGASEKFRLDL</sequence>
<keyword evidence="3" id="KW-0456">Lyase</keyword>
<dbReference type="GO" id="GO:0008933">
    <property type="term" value="F:peptidoglycan lytic transglycosylase activity"/>
    <property type="evidence" value="ECO:0007669"/>
    <property type="project" value="InterPro"/>
</dbReference>
<comment type="caution">
    <text evidence="3">The sequence shown here is derived from an EMBL/GenBank/DDBJ whole genome shotgun (WGS) entry which is preliminary data.</text>
</comment>